<dbReference type="Pfam" id="PF01726">
    <property type="entry name" value="LexA_DNA_bind"/>
    <property type="match status" value="1"/>
</dbReference>
<feature type="domain" description="LexA repressor DNA-binding" evidence="1">
    <location>
        <begin position="15"/>
        <end position="64"/>
    </location>
</feature>
<dbReference type="SUPFAM" id="SSF46785">
    <property type="entry name" value="Winged helix' DNA-binding domain"/>
    <property type="match status" value="1"/>
</dbReference>
<sequence length="90" mass="10607">MNKAYRCRQGQQTEKEIYLYFVRYFRKHGYSPSYEEIGEALNISRRTVQTHVTSLMDRGLLATDHPGCVRAVRLTGYEFRMKRAGREGKE</sequence>
<protein>
    <submittedName>
        <fullName evidence="2">Helix-turn-helix domain-containing protein</fullName>
    </submittedName>
</protein>
<dbReference type="InterPro" id="IPR036388">
    <property type="entry name" value="WH-like_DNA-bd_sf"/>
</dbReference>
<evidence type="ECO:0000313" key="3">
    <source>
        <dbReference type="Proteomes" id="UP000886723"/>
    </source>
</evidence>
<dbReference type="InterPro" id="IPR036390">
    <property type="entry name" value="WH_DNA-bd_sf"/>
</dbReference>
<evidence type="ECO:0000259" key="1">
    <source>
        <dbReference type="Pfam" id="PF01726"/>
    </source>
</evidence>
<comment type="caution">
    <text evidence="2">The sequence shown here is derived from an EMBL/GenBank/DDBJ whole genome shotgun (WGS) entry which is preliminary data.</text>
</comment>
<gene>
    <name evidence="2" type="ORF">IAA63_07830</name>
</gene>
<proteinExistence type="predicted"/>
<name>A0A9D1T663_9FIRM</name>
<dbReference type="EMBL" id="DVON01000170">
    <property type="protein sequence ID" value="HIV13032.1"/>
    <property type="molecule type" value="Genomic_DNA"/>
</dbReference>
<accession>A0A9D1T663</accession>
<dbReference type="InterPro" id="IPR006199">
    <property type="entry name" value="LexA_DNA-bd_dom"/>
</dbReference>
<evidence type="ECO:0000313" key="2">
    <source>
        <dbReference type="EMBL" id="HIV13032.1"/>
    </source>
</evidence>
<reference evidence="2" key="1">
    <citation type="submission" date="2020-10" db="EMBL/GenBank/DDBJ databases">
        <authorList>
            <person name="Gilroy R."/>
        </authorList>
    </citation>
    <scope>NUCLEOTIDE SEQUENCE</scope>
    <source>
        <strain evidence="2">ChiBcec2-4451</strain>
    </source>
</reference>
<dbReference type="Proteomes" id="UP000886723">
    <property type="component" value="Unassembled WGS sequence"/>
</dbReference>
<reference evidence="2" key="2">
    <citation type="journal article" date="2021" name="PeerJ">
        <title>Extensive microbial diversity within the chicken gut microbiome revealed by metagenomics and culture.</title>
        <authorList>
            <person name="Gilroy R."/>
            <person name="Ravi A."/>
            <person name="Getino M."/>
            <person name="Pursley I."/>
            <person name="Horton D.L."/>
            <person name="Alikhan N.F."/>
            <person name="Baker D."/>
            <person name="Gharbi K."/>
            <person name="Hall N."/>
            <person name="Watson M."/>
            <person name="Adriaenssens E.M."/>
            <person name="Foster-Nyarko E."/>
            <person name="Jarju S."/>
            <person name="Secka A."/>
            <person name="Antonio M."/>
            <person name="Oren A."/>
            <person name="Chaudhuri R.R."/>
            <person name="La Ragione R."/>
            <person name="Hildebrand F."/>
            <person name="Pallen M.J."/>
        </authorList>
    </citation>
    <scope>NUCLEOTIDE SEQUENCE</scope>
    <source>
        <strain evidence="2">ChiBcec2-4451</strain>
    </source>
</reference>
<dbReference type="AlphaFoldDB" id="A0A9D1T663"/>
<dbReference type="Gene3D" id="1.10.10.10">
    <property type="entry name" value="Winged helix-like DNA-binding domain superfamily/Winged helix DNA-binding domain"/>
    <property type="match status" value="1"/>
</dbReference>
<dbReference type="GO" id="GO:0004252">
    <property type="term" value="F:serine-type endopeptidase activity"/>
    <property type="evidence" value="ECO:0007669"/>
    <property type="project" value="InterPro"/>
</dbReference>
<organism evidence="2 3">
    <name type="scientific">Candidatus Pullilachnospira stercoravium</name>
    <dbReference type="NCBI Taxonomy" id="2840913"/>
    <lineage>
        <taxon>Bacteria</taxon>
        <taxon>Bacillati</taxon>
        <taxon>Bacillota</taxon>
        <taxon>Clostridia</taxon>
        <taxon>Lachnospirales</taxon>
        <taxon>Lachnospiraceae</taxon>
        <taxon>Lachnospiraceae incertae sedis</taxon>
        <taxon>Candidatus Pullilachnospira</taxon>
    </lineage>
</organism>
<dbReference type="GO" id="GO:0006508">
    <property type="term" value="P:proteolysis"/>
    <property type="evidence" value="ECO:0007669"/>
    <property type="project" value="InterPro"/>
</dbReference>